<gene>
    <name evidence="1" type="ORF">LTR36_002259</name>
</gene>
<accession>A0AAV9JLC1</accession>
<keyword evidence="2" id="KW-1185">Reference proteome</keyword>
<dbReference type="EMBL" id="JAVFHQ010000016">
    <property type="protein sequence ID" value="KAK4546122.1"/>
    <property type="molecule type" value="Genomic_DNA"/>
</dbReference>
<proteinExistence type="predicted"/>
<sequence length="378" mass="42135">MGAVLSVITAVAVFALEIVKLSYFFLIIVPLSGFGIGALRRDDLSSSVSPYMPTIAVKCDGTDYQDQLQGQKIDIQQWNRQTGEAWACWREHEGSCGMMRGLWLYCWDWSESGVPDDVPKLGFDGMDTYTPNGTLFIKTPNGDGPVNATWIAPIAGDCKYWDEGWKWPEHKEEWEHTNVTVVSDLYLGNEWMPPKKKIPNLGPEPGSVVARRNVGRSDLSMDEHFSKLPRRGTGAALEAFAADGAALLHRSLQQRSDPAVSRESGDGTHQLLSRAFASIFEAHASEPQMRSFWKRLVGQMTGDSADVPADTVLDHLTDALVSRSHDHDKRRMETFAISGVFQAITDRAQRGESMGEAEFRAVARVWERVFNEDNGARR</sequence>
<evidence type="ECO:0000313" key="2">
    <source>
        <dbReference type="Proteomes" id="UP001324427"/>
    </source>
</evidence>
<dbReference type="AlphaFoldDB" id="A0AAV9JLC1"/>
<name>A0AAV9JLC1_9PEZI</name>
<organism evidence="1 2">
    <name type="scientific">Oleoguttula mirabilis</name>
    <dbReference type="NCBI Taxonomy" id="1507867"/>
    <lineage>
        <taxon>Eukaryota</taxon>
        <taxon>Fungi</taxon>
        <taxon>Dikarya</taxon>
        <taxon>Ascomycota</taxon>
        <taxon>Pezizomycotina</taxon>
        <taxon>Dothideomycetes</taxon>
        <taxon>Dothideomycetidae</taxon>
        <taxon>Mycosphaerellales</taxon>
        <taxon>Teratosphaeriaceae</taxon>
        <taxon>Oleoguttula</taxon>
    </lineage>
</organism>
<dbReference type="Proteomes" id="UP001324427">
    <property type="component" value="Unassembled WGS sequence"/>
</dbReference>
<reference evidence="1 2" key="1">
    <citation type="submission" date="2021-11" db="EMBL/GenBank/DDBJ databases">
        <title>Black yeast isolated from Biological Soil Crust.</title>
        <authorList>
            <person name="Kurbessoian T."/>
        </authorList>
    </citation>
    <scope>NUCLEOTIDE SEQUENCE [LARGE SCALE GENOMIC DNA]</scope>
    <source>
        <strain evidence="1 2">CCFEE 5522</strain>
    </source>
</reference>
<protein>
    <submittedName>
        <fullName evidence="1">Uncharacterized protein</fullName>
    </submittedName>
</protein>
<comment type="caution">
    <text evidence="1">The sequence shown here is derived from an EMBL/GenBank/DDBJ whole genome shotgun (WGS) entry which is preliminary data.</text>
</comment>
<evidence type="ECO:0000313" key="1">
    <source>
        <dbReference type="EMBL" id="KAK4546122.1"/>
    </source>
</evidence>